<dbReference type="Proteomes" id="UP000189670">
    <property type="component" value="Unassembled WGS sequence"/>
</dbReference>
<protein>
    <recommendedName>
        <fullName evidence="3">Metallo-beta-lactamase domain-containing protein</fullName>
    </recommendedName>
</protein>
<comment type="caution">
    <text evidence="1">The sequence shown here is derived from an EMBL/GenBank/DDBJ whole genome shotgun (WGS) entry which is preliminary data.</text>
</comment>
<dbReference type="Gene3D" id="3.60.15.10">
    <property type="entry name" value="Ribonuclease Z/Hydroxyacylglutathione hydrolase-like"/>
    <property type="match status" value="1"/>
</dbReference>
<sequence>MDSDNHLYPFIEFFKDAELLIFDAQYSLMDVIQTKKTWGHSSNVVGLELAVRSNVKHYCMFHTEPTYDDARLDKMLKETRAYHAIYSPESSLEVSIAYDGYVIEIDE</sequence>
<name>A0A1V1P0Y9_9BACT</name>
<evidence type="ECO:0000313" key="1">
    <source>
        <dbReference type="EMBL" id="ETR68483.1"/>
    </source>
</evidence>
<reference evidence="2" key="1">
    <citation type="submission" date="2012-11" db="EMBL/GenBank/DDBJ databases">
        <authorList>
            <person name="Lucero-Rivera Y.E."/>
            <person name="Tovar-Ramirez D."/>
        </authorList>
    </citation>
    <scope>NUCLEOTIDE SEQUENCE [LARGE SCALE GENOMIC DNA]</scope>
    <source>
        <strain evidence="2">Araruama</strain>
    </source>
</reference>
<dbReference type="EMBL" id="ATBP01000935">
    <property type="protein sequence ID" value="ETR68483.1"/>
    <property type="molecule type" value="Genomic_DNA"/>
</dbReference>
<evidence type="ECO:0000313" key="2">
    <source>
        <dbReference type="Proteomes" id="UP000189670"/>
    </source>
</evidence>
<dbReference type="SUPFAM" id="SSF56281">
    <property type="entry name" value="Metallo-hydrolase/oxidoreductase"/>
    <property type="match status" value="1"/>
</dbReference>
<dbReference type="InterPro" id="IPR036866">
    <property type="entry name" value="RibonucZ/Hydroxyglut_hydro"/>
</dbReference>
<organism evidence="1 2">
    <name type="scientific">Candidatus Magnetoglobus multicellularis str. Araruama</name>
    <dbReference type="NCBI Taxonomy" id="890399"/>
    <lineage>
        <taxon>Bacteria</taxon>
        <taxon>Pseudomonadati</taxon>
        <taxon>Thermodesulfobacteriota</taxon>
        <taxon>Desulfobacteria</taxon>
        <taxon>Desulfobacterales</taxon>
        <taxon>Desulfobacteraceae</taxon>
        <taxon>Candidatus Magnetoglobus</taxon>
    </lineage>
</organism>
<evidence type="ECO:0008006" key="3">
    <source>
        <dbReference type="Google" id="ProtNLM"/>
    </source>
</evidence>
<accession>A0A1V1P0Y9</accession>
<dbReference type="AlphaFoldDB" id="A0A1V1P0Y9"/>
<proteinExistence type="predicted"/>
<gene>
    <name evidence="1" type="ORF">OMM_10484</name>
</gene>